<keyword evidence="1" id="KW-0805">Transcription regulation</keyword>
<accession>A0A5C4JAY1</accession>
<dbReference type="InterPro" id="IPR036390">
    <property type="entry name" value="WH_DNA-bd_sf"/>
</dbReference>
<dbReference type="PANTHER" id="PTHR47691:SF3">
    <property type="entry name" value="HTH-TYPE TRANSCRIPTIONAL REGULATOR RV0890C-RELATED"/>
    <property type="match status" value="1"/>
</dbReference>
<dbReference type="InterPro" id="IPR011990">
    <property type="entry name" value="TPR-like_helical_dom_sf"/>
</dbReference>
<feature type="domain" description="Cyclic nucleotide-binding" evidence="6">
    <location>
        <begin position="16"/>
        <end position="119"/>
    </location>
</feature>
<dbReference type="InterPro" id="IPR049945">
    <property type="entry name" value="AAA_22"/>
</dbReference>
<dbReference type="InterPro" id="IPR019734">
    <property type="entry name" value="TPR_rpt"/>
</dbReference>
<protein>
    <submittedName>
        <fullName evidence="8">Tetratricopeptide repeat protein</fullName>
    </submittedName>
</protein>
<keyword evidence="9" id="KW-1185">Reference proteome</keyword>
<dbReference type="SUPFAM" id="SSF46785">
    <property type="entry name" value="Winged helix' DNA-binding domain"/>
    <property type="match status" value="2"/>
</dbReference>
<feature type="domain" description="Cyclic nucleotide-binding" evidence="6">
    <location>
        <begin position="317"/>
        <end position="445"/>
    </location>
</feature>
<evidence type="ECO:0000256" key="2">
    <source>
        <dbReference type="ARBA" id="ARBA00023125"/>
    </source>
</evidence>
<evidence type="ECO:0000256" key="3">
    <source>
        <dbReference type="ARBA" id="ARBA00023163"/>
    </source>
</evidence>
<dbReference type="InterPro" id="IPR012318">
    <property type="entry name" value="HTH_CRP"/>
</dbReference>
<evidence type="ECO:0000256" key="5">
    <source>
        <dbReference type="SAM" id="MobiDB-lite"/>
    </source>
</evidence>
<dbReference type="Proteomes" id="UP000309174">
    <property type="component" value="Unassembled WGS sequence"/>
</dbReference>
<dbReference type="SMART" id="SM00028">
    <property type="entry name" value="TPR"/>
    <property type="match status" value="9"/>
</dbReference>
<dbReference type="Gene3D" id="3.40.50.300">
    <property type="entry name" value="P-loop containing nucleotide triphosphate hydrolases"/>
    <property type="match status" value="1"/>
</dbReference>
<dbReference type="GO" id="GO:0003677">
    <property type="term" value="F:DNA binding"/>
    <property type="evidence" value="ECO:0007669"/>
    <property type="project" value="UniProtKB-KW"/>
</dbReference>
<name>A0A5C4JAY1_9ACTN</name>
<comment type="caution">
    <text evidence="8">The sequence shown here is derived from an EMBL/GenBank/DDBJ whole genome shotgun (WGS) entry which is preliminary data.</text>
</comment>
<evidence type="ECO:0000259" key="6">
    <source>
        <dbReference type="PROSITE" id="PS50042"/>
    </source>
</evidence>
<dbReference type="SUPFAM" id="SSF51206">
    <property type="entry name" value="cAMP-binding domain-like"/>
    <property type="match status" value="2"/>
</dbReference>
<feature type="compositionally biased region" description="Basic and acidic residues" evidence="5">
    <location>
        <begin position="287"/>
        <end position="299"/>
    </location>
</feature>
<dbReference type="EMBL" id="VCKW01000085">
    <property type="protein sequence ID" value="TMQ99265.1"/>
    <property type="molecule type" value="Genomic_DNA"/>
</dbReference>
<dbReference type="OrthoDB" id="5521887at2"/>
<dbReference type="GO" id="GO:0006355">
    <property type="term" value="P:regulation of DNA-templated transcription"/>
    <property type="evidence" value="ECO:0007669"/>
    <property type="project" value="InterPro"/>
</dbReference>
<dbReference type="SUPFAM" id="SSF48452">
    <property type="entry name" value="TPR-like"/>
    <property type="match status" value="4"/>
</dbReference>
<dbReference type="CDD" id="cd00038">
    <property type="entry name" value="CAP_ED"/>
    <property type="match status" value="2"/>
</dbReference>
<organism evidence="8 9">
    <name type="scientific">Actinomadura soli</name>
    <dbReference type="NCBI Taxonomy" id="2508997"/>
    <lineage>
        <taxon>Bacteria</taxon>
        <taxon>Bacillati</taxon>
        <taxon>Actinomycetota</taxon>
        <taxon>Actinomycetes</taxon>
        <taxon>Streptosporangiales</taxon>
        <taxon>Thermomonosporaceae</taxon>
        <taxon>Actinomadura</taxon>
    </lineage>
</organism>
<keyword evidence="4" id="KW-0802">TPR repeat</keyword>
<dbReference type="SUPFAM" id="SSF52540">
    <property type="entry name" value="P-loop containing nucleoside triphosphate hydrolases"/>
    <property type="match status" value="1"/>
</dbReference>
<dbReference type="Pfam" id="PF13424">
    <property type="entry name" value="TPR_12"/>
    <property type="match status" value="5"/>
</dbReference>
<dbReference type="Pfam" id="PF13545">
    <property type="entry name" value="HTH_Crp_2"/>
    <property type="match status" value="2"/>
</dbReference>
<dbReference type="Gene3D" id="2.60.120.10">
    <property type="entry name" value="Jelly Rolls"/>
    <property type="match status" value="2"/>
</dbReference>
<feature type="region of interest" description="Disordered" evidence="5">
    <location>
        <begin position="229"/>
        <end position="309"/>
    </location>
</feature>
<dbReference type="PANTHER" id="PTHR47691">
    <property type="entry name" value="REGULATOR-RELATED"/>
    <property type="match status" value="1"/>
</dbReference>
<dbReference type="Gene3D" id="1.25.40.10">
    <property type="entry name" value="Tetratricopeptide repeat domain"/>
    <property type="match status" value="3"/>
</dbReference>
<gene>
    <name evidence="8" type="ORF">ETD83_18100</name>
</gene>
<dbReference type="InterPro" id="IPR018490">
    <property type="entry name" value="cNMP-bd_dom_sf"/>
</dbReference>
<dbReference type="Pfam" id="PF00027">
    <property type="entry name" value="cNMP_binding"/>
    <property type="match status" value="1"/>
</dbReference>
<feature type="repeat" description="TPR" evidence="4">
    <location>
        <begin position="1286"/>
        <end position="1319"/>
    </location>
</feature>
<reference evidence="8 9" key="1">
    <citation type="submission" date="2019-05" db="EMBL/GenBank/DDBJ databases">
        <title>Draft genome sequence of Actinomadura sp. 14C53.</title>
        <authorList>
            <person name="Saricaoglu S."/>
            <person name="Isik K."/>
        </authorList>
    </citation>
    <scope>NUCLEOTIDE SEQUENCE [LARGE SCALE GENOMIC DNA]</scope>
    <source>
        <strain evidence="8 9">14C53</strain>
    </source>
</reference>
<dbReference type="PROSITE" id="PS51063">
    <property type="entry name" value="HTH_CRP_2"/>
    <property type="match status" value="2"/>
</dbReference>
<evidence type="ECO:0000256" key="1">
    <source>
        <dbReference type="ARBA" id="ARBA00023015"/>
    </source>
</evidence>
<keyword evidence="3" id="KW-0804">Transcription</keyword>
<dbReference type="InterPro" id="IPR036388">
    <property type="entry name" value="WH-like_DNA-bd_sf"/>
</dbReference>
<dbReference type="GO" id="GO:0043531">
    <property type="term" value="F:ADP binding"/>
    <property type="evidence" value="ECO:0007669"/>
    <property type="project" value="InterPro"/>
</dbReference>
<dbReference type="PROSITE" id="PS50005">
    <property type="entry name" value="TPR"/>
    <property type="match status" value="1"/>
</dbReference>
<dbReference type="SMART" id="SM00419">
    <property type="entry name" value="HTH_CRP"/>
    <property type="match status" value="2"/>
</dbReference>
<feature type="domain" description="HTH crp-type" evidence="7">
    <location>
        <begin position="458"/>
        <end position="531"/>
    </location>
</feature>
<dbReference type="InterPro" id="IPR027417">
    <property type="entry name" value="P-loop_NTPase"/>
</dbReference>
<dbReference type="PRINTS" id="PR00364">
    <property type="entry name" value="DISEASERSIST"/>
</dbReference>
<sequence>MSDFAPAAQDPRRARFWSWLSTSDREALAAAGVPRSYPPGEIIFRQGTAANAVLLIRDGFGKATARLATGTEQLHNIYGPGDIIGHVAAIEGSPHGETVTAAGAVYGIAMLSQRFVRFLNERPATTLAVTASLAGQVRVAHRRRLAVAATESPEARLARMLLDLAATHGVAADDGIQLAVPISQAELADLANISRESVERVLRKYRKQRVVSTGYRTLTIHKLADLQKSDTDHSLPGSSPGVAGPANSWPLESVTGSGTGGLLTRPGIPHAITAGADDPTPAPHPAHGQEKRNTSDRRAPRSASSVQPLTSLTTTGSFWDLLSTSDQQALRAMGRRTEIPPGGMLCHQGSVAPAVYVVFTAAPRTASNAVAKEFVDSSEGDESIIDLIGSGDLVGALGPWGYPQRGTVATLDHLAGLRVDCRKFRSLLAASPQISEAMMRSIAQSGAYGGRRHAVRAGDHAQRLAYHVLELAHRFGTSTMRGTEIPLPLSQAELANWAGVSRETLVRLFRLWRAKGILDRRPRPLTVLDPEKLRRTASPWGDEWPVVPHDHSFHLPLGRPEPAFAAGAALAARSPVRIETPGGHPLGRRLPADNPFFAGRAVSLGKLDILMAQSEWPRAVVVQGMAGVGKTTLVLHWAHRVVDRFPDGVLFADLRGTRRSPVTPAEAMGQVLRAAGVPGDQLPRTEAELAAQCRSLLADRRMLLILDNASRPEQVRPLLAAATSGLVVVTSRRRLPDLLEGADIRTLELREMATQEAVDLIAGVLGPADERVRDERRAVERLARECGHLPLALTIMAGRLAENPGESIAGTVRELTAQDSPHAALAAGPGLLSVLGPTFDVAYRSLRSDQREAFRRLGLITGPDFTPAALAALQDRTVDEARECLEGLRQAYLVHDVRPGRYRMHDLLRDFARQRGLREDSDGELMAAQRRLLAGYLAEARGAGAALAMRPRPAVHRREARSRSSTAAERGAGLAWFESERRNLVAAVHQAARLGLHRTCWELADALFDFQEFRRYSEDNIAVHQAGLHAARTEEDWAAAAVMLHNLAMAHFELGGSVQAIGYGEDARRGFRAIDPPDRYGEAVTLATLADVHVALGRYLTAIEHARRSLNIHTELHDEGADGGVAKAHDTLARAHLGLGDYEKALDHAGDALNTHRRVDDQPGVAETLLTVAQVHRRQGNVHEAVSHALEALYIRQELADMHGAAQALTELARMNAALGLRDMAQQDAEQALRTYRALGARHGEARTLTTLGMLMCDATRFAEAFTYCGQALRLHRDTSDRHGEAEALAQIGIVHWRLGRYREAREHLLRAVEIRREIGDQYGEAHDLEHLSVVMRRLSRHQEAFVLGLEALDLWHQLGAQGGLAGTLGSLARTYSHLGLPADAERAARQALKIREDGGDWYGLGVGKDTLAAVLRRAGRPEEALERELEALQYLREVGDRHSEGTALVHLAMIHLDLGHADQALETGRRALDLAAELGDTREQAYALHTMARASQLLGKHARAAEHVNAEIVIRRDMDDQRGLRRALELLRDSHLALGDQAAAADCVRRVRALDKWLESESAETEEDPTAK</sequence>
<dbReference type="SMART" id="SM00100">
    <property type="entry name" value="cNMP"/>
    <property type="match status" value="2"/>
</dbReference>
<keyword evidence="2" id="KW-0238">DNA-binding</keyword>
<evidence type="ECO:0000256" key="4">
    <source>
        <dbReference type="PROSITE-ProRule" id="PRU00339"/>
    </source>
</evidence>
<dbReference type="PROSITE" id="PS50042">
    <property type="entry name" value="CNMP_BINDING_3"/>
    <property type="match status" value="2"/>
</dbReference>
<feature type="domain" description="HTH crp-type" evidence="7">
    <location>
        <begin position="151"/>
        <end position="224"/>
    </location>
</feature>
<evidence type="ECO:0000313" key="9">
    <source>
        <dbReference type="Proteomes" id="UP000309174"/>
    </source>
</evidence>
<dbReference type="Pfam" id="PF13401">
    <property type="entry name" value="AAA_22"/>
    <property type="match status" value="1"/>
</dbReference>
<dbReference type="Gene3D" id="1.10.10.10">
    <property type="entry name" value="Winged helix-like DNA-binding domain superfamily/Winged helix DNA-binding domain"/>
    <property type="match status" value="2"/>
</dbReference>
<evidence type="ECO:0000313" key="8">
    <source>
        <dbReference type="EMBL" id="TMQ99265.1"/>
    </source>
</evidence>
<dbReference type="InterPro" id="IPR014710">
    <property type="entry name" value="RmlC-like_jellyroll"/>
</dbReference>
<evidence type="ECO:0000259" key="7">
    <source>
        <dbReference type="PROSITE" id="PS51063"/>
    </source>
</evidence>
<proteinExistence type="predicted"/>
<dbReference type="InterPro" id="IPR000595">
    <property type="entry name" value="cNMP-bd_dom"/>
</dbReference>